<evidence type="ECO:0000259" key="14">
    <source>
        <dbReference type="Pfam" id="PF23953"/>
    </source>
</evidence>
<gene>
    <name evidence="15" type="ORF">GGX14DRAFT_652141</name>
</gene>
<keyword evidence="8" id="KW-0931">ER-Golgi transport</keyword>
<comment type="caution">
    <text evidence="15">The sequence shown here is derived from an EMBL/GenBank/DDBJ whole genome shotgun (WGS) entry which is preliminary data.</text>
</comment>
<keyword evidence="4" id="KW-0813">Transport</keyword>
<comment type="similarity">
    <text evidence="3">Belongs to the WD repeat COPB2 family.</text>
</comment>
<dbReference type="Gene3D" id="1.25.40.470">
    <property type="match status" value="1"/>
</dbReference>
<evidence type="ECO:0000256" key="9">
    <source>
        <dbReference type="ARBA" id="ARBA00022927"/>
    </source>
</evidence>
<dbReference type="GO" id="GO:0016192">
    <property type="term" value="P:vesicle-mediated transport"/>
    <property type="evidence" value="ECO:0007669"/>
    <property type="project" value="UniProtKB-KW"/>
</dbReference>
<keyword evidence="9" id="KW-0653">Protein transport</keyword>
<evidence type="ECO:0000256" key="4">
    <source>
        <dbReference type="ARBA" id="ARBA00022448"/>
    </source>
</evidence>
<dbReference type="Proteomes" id="UP001219525">
    <property type="component" value="Unassembled WGS sequence"/>
</dbReference>
<keyword evidence="13" id="KW-0812">Transmembrane</keyword>
<dbReference type="GO" id="GO:0030663">
    <property type="term" value="C:COPI-coated vesicle membrane"/>
    <property type="evidence" value="ECO:0007669"/>
    <property type="project" value="UniProtKB-SubCell"/>
</dbReference>
<evidence type="ECO:0000256" key="5">
    <source>
        <dbReference type="ARBA" id="ARBA00022490"/>
    </source>
</evidence>
<accession>A0AAD6V7S5</accession>
<keyword evidence="11 13" id="KW-0472">Membrane</keyword>
<feature type="domain" description="COPA/B TPR" evidence="14">
    <location>
        <begin position="15"/>
        <end position="199"/>
    </location>
</feature>
<protein>
    <submittedName>
        <fullName evidence="15">Coatomer WD associated region-domain-containing protein</fullName>
    </submittedName>
</protein>
<reference evidence="15" key="1">
    <citation type="submission" date="2023-03" db="EMBL/GenBank/DDBJ databases">
        <title>Massive genome expansion in bonnet fungi (Mycena s.s.) driven by repeated elements and novel gene families across ecological guilds.</title>
        <authorList>
            <consortium name="Lawrence Berkeley National Laboratory"/>
            <person name="Harder C.B."/>
            <person name="Miyauchi S."/>
            <person name="Viragh M."/>
            <person name="Kuo A."/>
            <person name="Thoen E."/>
            <person name="Andreopoulos B."/>
            <person name="Lu D."/>
            <person name="Skrede I."/>
            <person name="Drula E."/>
            <person name="Henrissat B."/>
            <person name="Morin E."/>
            <person name="Kohler A."/>
            <person name="Barry K."/>
            <person name="LaButti K."/>
            <person name="Morin E."/>
            <person name="Salamov A."/>
            <person name="Lipzen A."/>
            <person name="Mereny Z."/>
            <person name="Hegedus B."/>
            <person name="Baldrian P."/>
            <person name="Stursova M."/>
            <person name="Weitz H."/>
            <person name="Taylor A."/>
            <person name="Grigoriev I.V."/>
            <person name="Nagy L.G."/>
            <person name="Martin F."/>
            <person name="Kauserud H."/>
        </authorList>
    </citation>
    <scope>NUCLEOTIDE SEQUENCE</scope>
    <source>
        <strain evidence="15">9144</strain>
    </source>
</reference>
<evidence type="ECO:0000256" key="3">
    <source>
        <dbReference type="ARBA" id="ARBA00010844"/>
    </source>
</evidence>
<dbReference type="GO" id="GO:0015031">
    <property type="term" value="P:protein transport"/>
    <property type="evidence" value="ECO:0007669"/>
    <property type="project" value="UniProtKB-KW"/>
</dbReference>
<evidence type="ECO:0000313" key="16">
    <source>
        <dbReference type="Proteomes" id="UP001219525"/>
    </source>
</evidence>
<evidence type="ECO:0000256" key="6">
    <source>
        <dbReference type="ARBA" id="ARBA00022574"/>
    </source>
</evidence>
<keyword evidence="13" id="KW-1133">Transmembrane helix</keyword>
<sequence>MNIYSYALSLGVVEYQTAVLRDDMDRAAEILPTLPKDQLNKVARFLEGKGLKELALQLTTDQDHKFDLALQLDNLDTALDIARTVPEVEAELKWKSLGDRALAVWRFELARECFEKGNDLSALMLLLLAIGGWLSLTGFIASFSTVEKGQNNLAFAILLQLGDSHACIDLLIKTQRAPEAALFARTYAPSQVPKAVVAWHADLEAKKRPKIAATVAHPKNHADLFEKGWEDLRVGKLATACS</sequence>
<dbReference type="FunFam" id="1.25.40.470:FF:000001">
    <property type="entry name" value="Coatomer subunit beta"/>
    <property type="match status" value="1"/>
</dbReference>
<dbReference type="InterPro" id="IPR056176">
    <property type="entry name" value="TPR_COPA_B"/>
</dbReference>
<dbReference type="EMBL" id="JARJCW010000051">
    <property type="protein sequence ID" value="KAJ7203291.1"/>
    <property type="molecule type" value="Genomic_DNA"/>
</dbReference>
<dbReference type="AlphaFoldDB" id="A0AAD6V7S5"/>
<proteinExistence type="inferred from homology"/>
<evidence type="ECO:0000256" key="12">
    <source>
        <dbReference type="ARBA" id="ARBA00023329"/>
    </source>
</evidence>
<evidence type="ECO:0000256" key="7">
    <source>
        <dbReference type="ARBA" id="ARBA00022737"/>
    </source>
</evidence>
<dbReference type="GO" id="GO:0000139">
    <property type="term" value="C:Golgi membrane"/>
    <property type="evidence" value="ECO:0007669"/>
    <property type="project" value="UniProtKB-SubCell"/>
</dbReference>
<evidence type="ECO:0000256" key="10">
    <source>
        <dbReference type="ARBA" id="ARBA00023034"/>
    </source>
</evidence>
<organism evidence="15 16">
    <name type="scientific">Mycena pura</name>
    <dbReference type="NCBI Taxonomy" id="153505"/>
    <lineage>
        <taxon>Eukaryota</taxon>
        <taxon>Fungi</taxon>
        <taxon>Dikarya</taxon>
        <taxon>Basidiomycota</taxon>
        <taxon>Agaricomycotina</taxon>
        <taxon>Agaricomycetes</taxon>
        <taxon>Agaricomycetidae</taxon>
        <taxon>Agaricales</taxon>
        <taxon>Marasmiineae</taxon>
        <taxon>Mycenaceae</taxon>
        <taxon>Mycena</taxon>
    </lineage>
</organism>
<keyword evidence="16" id="KW-1185">Reference proteome</keyword>
<evidence type="ECO:0000313" key="15">
    <source>
        <dbReference type="EMBL" id="KAJ7203291.1"/>
    </source>
</evidence>
<name>A0AAD6V7S5_9AGAR</name>
<feature type="transmembrane region" description="Helical" evidence="13">
    <location>
        <begin position="120"/>
        <end position="141"/>
    </location>
</feature>
<keyword evidence="7" id="KW-0677">Repeat</keyword>
<keyword evidence="6" id="KW-0853">WD repeat</keyword>
<evidence type="ECO:0000256" key="11">
    <source>
        <dbReference type="ARBA" id="ARBA00023136"/>
    </source>
</evidence>
<evidence type="ECO:0000256" key="1">
    <source>
        <dbReference type="ARBA" id="ARBA00004255"/>
    </source>
</evidence>
<keyword evidence="10" id="KW-0333">Golgi apparatus</keyword>
<evidence type="ECO:0000256" key="8">
    <source>
        <dbReference type="ARBA" id="ARBA00022892"/>
    </source>
</evidence>
<evidence type="ECO:0000256" key="13">
    <source>
        <dbReference type="SAM" id="Phobius"/>
    </source>
</evidence>
<comment type="subcellular location">
    <subcellularLocation>
        <location evidence="2">Cytoplasmic vesicle</location>
        <location evidence="2">COPI-coated vesicle membrane</location>
        <topology evidence="2">Peripheral membrane protein</topology>
        <orientation evidence="2">Cytoplasmic side</orientation>
    </subcellularLocation>
    <subcellularLocation>
        <location evidence="1">Golgi apparatus membrane</location>
        <topology evidence="1">Peripheral membrane protein</topology>
        <orientation evidence="1">Cytoplasmic side</orientation>
    </subcellularLocation>
</comment>
<keyword evidence="12" id="KW-0968">Cytoplasmic vesicle</keyword>
<dbReference type="Pfam" id="PF23953">
    <property type="entry name" value="TPR_COPA_B"/>
    <property type="match status" value="1"/>
</dbReference>
<evidence type="ECO:0000256" key="2">
    <source>
        <dbReference type="ARBA" id="ARBA00004347"/>
    </source>
</evidence>
<keyword evidence="5" id="KW-0963">Cytoplasm</keyword>